<evidence type="ECO:0000313" key="12">
    <source>
        <dbReference type="EMBL" id="MBB6073378.1"/>
    </source>
</evidence>
<dbReference type="SUPFAM" id="SSF54523">
    <property type="entry name" value="Pili subunits"/>
    <property type="match status" value="1"/>
</dbReference>
<dbReference type="Gene3D" id="3.55.40.10">
    <property type="entry name" value="minor pseudopilin epsh domain"/>
    <property type="match status" value="1"/>
</dbReference>
<evidence type="ECO:0000313" key="13">
    <source>
        <dbReference type="Proteomes" id="UP000582837"/>
    </source>
</evidence>
<evidence type="ECO:0000256" key="2">
    <source>
        <dbReference type="ARBA" id="ARBA00021549"/>
    </source>
</evidence>
<dbReference type="EMBL" id="JACHIA010000024">
    <property type="protein sequence ID" value="MBB6073378.1"/>
    <property type="molecule type" value="Genomic_DNA"/>
</dbReference>
<name>A0A841H5X1_9BACT</name>
<keyword evidence="4" id="KW-0488">Methylation</keyword>
<dbReference type="Pfam" id="PF12019">
    <property type="entry name" value="GspH"/>
    <property type="match status" value="1"/>
</dbReference>
<keyword evidence="8" id="KW-0472">Membrane</keyword>
<protein>
    <recommendedName>
        <fullName evidence="2">Type II secretion system protein H</fullName>
    </recommendedName>
    <alternativeName>
        <fullName evidence="10">General secretion pathway protein H</fullName>
    </alternativeName>
</protein>
<evidence type="ECO:0000256" key="4">
    <source>
        <dbReference type="ARBA" id="ARBA00022481"/>
    </source>
</evidence>
<evidence type="ECO:0000256" key="7">
    <source>
        <dbReference type="ARBA" id="ARBA00022989"/>
    </source>
</evidence>
<dbReference type="GO" id="GO:0005886">
    <property type="term" value="C:plasma membrane"/>
    <property type="evidence" value="ECO:0007669"/>
    <property type="project" value="UniProtKB-SubCell"/>
</dbReference>
<dbReference type="GO" id="GO:0015627">
    <property type="term" value="C:type II protein secretion system complex"/>
    <property type="evidence" value="ECO:0007669"/>
    <property type="project" value="InterPro"/>
</dbReference>
<feature type="domain" description="General secretion pathway GspH" evidence="11">
    <location>
        <begin position="30"/>
        <end position="134"/>
    </location>
</feature>
<dbReference type="GO" id="GO:0015628">
    <property type="term" value="P:protein secretion by the type II secretion system"/>
    <property type="evidence" value="ECO:0007669"/>
    <property type="project" value="InterPro"/>
</dbReference>
<evidence type="ECO:0000256" key="10">
    <source>
        <dbReference type="ARBA" id="ARBA00030775"/>
    </source>
</evidence>
<accession>A0A841H5X1</accession>
<evidence type="ECO:0000259" key="11">
    <source>
        <dbReference type="Pfam" id="PF12019"/>
    </source>
</evidence>
<keyword evidence="6" id="KW-0812">Transmembrane</keyword>
<evidence type="ECO:0000256" key="9">
    <source>
        <dbReference type="ARBA" id="ARBA00025772"/>
    </source>
</evidence>
<keyword evidence="3" id="KW-1003">Cell membrane</keyword>
<comment type="caution">
    <text evidence="12">The sequence shown here is derived from an EMBL/GenBank/DDBJ whole genome shotgun (WGS) entry which is preliminary data.</text>
</comment>
<dbReference type="AlphaFoldDB" id="A0A841H5X1"/>
<dbReference type="InterPro" id="IPR022346">
    <property type="entry name" value="T2SS_GspH"/>
</dbReference>
<dbReference type="InterPro" id="IPR045584">
    <property type="entry name" value="Pilin-like"/>
</dbReference>
<proteinExistence type="inferred from homology"/>
<evidence type="ECO:0000256" key="8">
    <source>
        <dbReference type="ARBA" id="ARBA00023136"/>
    </source>
</evidence>
<evidence type="ECO:0000256" key="6">
    <source>
        <dbReference type="ARBA" id="ARBA00022692"/>
    </source>
</evidence>
<evidence type="ECO:0000256" key="3">
    <source>
        <dbReference type="ARBA" id="ARBA00022475"/>
    </source>
</evidence>
<comment type="subcellular location">
    <subcellularLocation>
        <location evidence="1">Cell inner membrane</location>
        <topology evidence="1">Single-pass membrane protein</topology>
    </subcellularLocation>
</comment>
<comment type="similarity">
    <text evidence="9">Belongs to the GSP H family.</text>
</comment>
<evidence type="ECO:0000256" key="5">
    <source>
        <dbReference type="ARBA" id="ARBA00022519"/>
    </source>
</evidence>
<keyword evidence="7" id="KW-1133">Transmembrane helix</keyword>
<keyword evidence="13" id="KW-1185">Reference proteome</keyword>
<reference evidence="12 13" key="1">
    <citation type="submission" date="2020-08" db="EMBL/GenBank/DDBJ databases">
        <title>Genomic Encyclopedia of Type Strains, Phase IV (KMG-IV): sequencing the most valuable type-strain genomes for metagenomic binning, comparative biology and taxonomic classification.</title>
        <authorList>
            <person name="Goeker M."/>
        </authorList>
    </citation>
    <scope>NUCLEOTIDE SEQUENCE [LARGE SCALE GENOMIC DNA]</scope>
    <source>
        <strain evidence="12 13">DSM 29007</strain>
    </source>
</reference>
<sequence length="142" mass="15464">MITVGIAVVISAMAYPRLSAWVRSLSQRSATSQLVADLTMTRTQAVRVGRAASLTLENATTYRVAYASPVTTGDTLVKRVKIEGAGRGTTLAQVSRTYPATITFDSRGMRRSSLSTFLVVRSDRTDTVSISWVGRVYRGQEQ</sequence>
<keyword evidence="5" id="KW-0997">Cell inner membrane</keyword>
<gene>
    <name evidence="12" type="ORF">HNQ61_005045</name>
</gene>
<organism evidence="12 13">
    <name type="scientific">Longimicrobium terrae</name>
    <dbReference type="NCBI Taxonomy" id="1639882"/>
    <lineage>
        <taxon>Bacteria</taxon>
        <taxon>Pseudomonadati</taxon>
        <taxon>Gemmatimonadota</taxon>
        <taxon>Longimicrobiia</taxon>
        <taxon>Longimicrobiales</taxon>
        <taxon>Longimicrobiaceae</taxon>
        <taxon>Longimicrobium</taxon>
    </lineage>
</organism>
<evidence type="ECO:0000256" key="1">
    <source>
        <dbReference type="ARBA" id="ARBA00004377"/>
    </source>
</evidence>
<dbReference type="Proteomes" id="UP000582837">
    <property type="component" value="Unassembled WGS sequence"/>
</dbReference>